<dbReference type="GO" id="GO:0005829">
    <property type="term" value="C:cytosol"/>
    <property type="evidence" value="ECO:0007669"/>
    <property type="project" value="TreeGrafter"/>
</dbReference>
<dbReference type="AlphaFoldDB" id="A0A2P2D9U5"/>
<evidence type="ECO:0000313" key="6">
    <source>
        <dbReference type="Proteomes" id="UP000245206"/>
    </source>
</evidence>
<comment type="caution">
    <text evidence="5">The sequence shown here is derived from an EMBL/GenBank/DDBJ whole genome shotgun (WGS) entry which is preliminary data.</text>
</comment>
<comment type="pathway">
    <text evidence="2">Organic acid metabolism; glycolate biosynthesis; glycolate from 2-phosphoglycolate: step 1/1.</text>
</comment>
<comment type="similarity">
    <text evidence="3">Belongs to the HAD-like hydrolase superfamily. CbbY/CbbZ/Gph/YieH family.</text>
</comment>
<reference evidence="6" key="1">
    <citation type="journal article" date="2019" name="Microbiol. Immunol.">
        <title>Molecular and phenotypic characterization of Leptospira johnsonii sp. nov., Leptospira ellinghausenii sp. nov. and Leptospira ryugenii sp. nov. isolated from soil and water in Japan.</title>
        <authorList>
            <person name="Masuzawa T."/>
            <person name="Saito M."/>
            <person name="Nakao R."/>
            <person name="Nikaido Y."/>
            <person name="Matsumoto M."/>
            <person name="Ogawa M."/>
            <person name="Yokoyama M."/>
            <person name="Hidaka Y."/>
            <person name="Tomita J."/>
            <person name="Sakakibara K."/>
            <person name="Suzuki K."/>
            <person name="Yasuda S."/>
            <person name="Sato H."/>
            <person name="Yamaguchi M."/>
            <person name="Yoshida S.I."/>
            <person name="Koizumi N."/>
            <person name="Kawamura Y."/>
        </authorList>
    </citation>
    <scope>NUCLEOTIDE SEQUENCE [LARGE SCALE GENOMIC DNA]</scope>
    <source>
        <strain evidence="6">E18</strain>
    </source>
</reference>
<keyword evidence="5" id="KW-0378">Hydrolase</keyword>
<dbReference type="EC" id="3.1.3.18" evidence="4"/>
<dbReference type="InterPro" id="IPR041492">
    <property type="entry name" value="HAD_2"/>
</dbReference>
<dbReference type="GO" id="GO:0008967">
    <property type="term" value="F:phosphoglycolate phosphatase activity"/>
    <property type="evidence" value="ECO:0007669"/>
    <property type="project" value="UniProtKB-EC"/>
</dbReference>
<evidence type="ECO:0000256" key="1">
    <source>
        <dbReference type="ARBA" id="ARBA00000830"/>
    </source>
</evidence>
<dbReference type="SFLD" id="SFLDS00003">
    <property type="entry name" value="Haloacid_Dehalogenase"/>
    <property type="match status" value="1"/>
</dbReference>
<gene>
    <name evidence="5" type="ORF">LPTSP2_06170</name>
</gene>
<dbReference type="PANTHER" id="PTHR43434">
    <property type="entry name" value="PHOSPHOGLYCOLATE PHOSPHATASE"/>
    <property type="match status" value="1"/>
</dbReference>
<dbReference type="Pfam" id="PF13419">
    <property type="entry name" value="HAD_2"/>
    <property type="match status" value="1"/>
</dbReference>
<organism evidence="5 6">
    <name type="scientific">Leptospira ellinghausenii</name>
    <dbReference type="NCBI Taxonomy" id="1917822"/>
    <lineage>
        <taxon>Bacteria</taxon>
        <taxon>Pseudomonadati</taxon>
        <taxon>Spirochaetota</taxon>
        <taxon>Spirochaetia</taxon>
        <taxon>Leptospirales</taxon>
        <taxon>Leptospiraceae</taxon>
        <taxon>Leptospira</taxon>
    </lineage>
</organism>
<dbReference type="SUPFAM" id="SSF56784">
    <property type="entry name" value="HAD-like"/>
    <property type="match status" value="1"/>
</dbReference>
<comment type="catalytic activity">
    <reaction evidence="1">
        <text>2-phosphoglycolate + H2O = glycolate + phosphate</text>
        <dbReference type="Rhea" id="RHEA:14369"/>
        <dbReference type="ChEBI" id="CHEBI:15377"/>
        <dbReference type="ChEBI" id="CHEBI:29805"/>
        <dbReference type="ChEBI" id="CHEBI:43474"/>
        <dbReference type="ChEBI" id="CHEBI:58033"/>
        <dbReference type="EC" id="3.1.3.18"/>
    </reaction>
</comment>
<dbReference type="OrthoDB" id="9807630at2"/>
<evidence type="ECO:0000313" key="5">
    <source>
        <dbReference type="EMBL" id="GBF41345.1"/>
    </source>
</evidence>
<proteinExistence type="inferred from homology"/>
<dbReference type="Gene3D" id="3.40.50.1000">
    <property type="entry name" value="HAD superfamily/HAD-like"/>
    <property type="match status" value="1"/>
</dbReference>
<dbReference type="RefSeq" id="WP_108958564.1">
    <property type="nucleotide sequence ID" value="NZ_BFAZ01000003.1"/>
</dbReference>
<accession>A0A2P2D9U5</accession>
<dbReference type="Proteomes" id="UP000245206">
    <property type="component" value="Unassembled WGS sequence"/>
</dbReference>
<dbReference type="PANTHER" id="PTHR43434:SF1">
    <property type="entry name" value="PHOSPHOGLYCOLATE PHOSPHATASE"/>
    <property type="match status" value="1"/>
</dbReference>
<dbReference type="InterPro" id="IPR023198">
    <property type="entry name" value="PGP-like_dom2"/>
</dbReference>
<evidence type="ECO:0000256" key="3">
    <source>
        <dbReference type="ARBA" id="ARBA00006171"/>
    </source>
</evidence>
<sequence length="212" mass="24558">MFESFRQIIWDFDGVILDSNPWRTLGFRETLKDYPEESVQQLIDFHESNGGLSRYAKFNYFFKDILKNELDNDKLNVLLEKFRLIMLKNLIDENLIINDSIQAIKLLKDKDLFIISGSDQSELNYICERLNLSKYFKKILGSPLTKKENIKNLIQEGLIDPSLSCLIGDSHNDFEAATEFGIQFYGYNNEKLKGLGNYIESFKDLLNSDGLG</sequence>
<dbReference type="SFLD" id="SFLDG01129">
    <property type="entry name" value="C1.5:_HAD__Beta-PGM__Phosphata"/>
    <property type="match status" value="1"/>
</dbReference>
<dbReference type="Gene3D" id="1.10.150.240">
    <property type="entry name" value="Putative phosphatase, domain 2"/>
    <property type="match status" value="1"/>
</dbReference>
<name>A0A2P2D9U5_9LEPT</name>
<dbReference type="EMBL" id="BFAZ01000003">
    <property type="protein sequence ID" value="GBF41345.1"/>
    <property type="molecule type" value="Genomic_DNA"/>
</dbReference>
<dbReference type="InterPro" id="IPR023214">
    <property type="entry name" value="HAD_sf"/>
</dbReference>
<keyword evidence="6" id="KW-1185">Reference proteome</keyword>
<dbReference type="GO" id="GO:0006281">
    <property type="term" value="P:DNA repair"/>
    <property type="evidence" value="ECO:0007669"/>
    <property type="project" value="TreeGrafter"/>
</dbReference>
<evidence type="ECO:0000256" key="4">
    <source>
        <dbReference type="ARBA" id="ARBA00013078"/>
    </source>
</evidence>
<dbReference type="InterPro" id="IPR036412">
    <property type="entry name" value="HAD-like_sf"/>
</dbReference>
<evidence type="ECO:0000256" key="2">
    <source>
        <dbReference type="ARBA" id="ARBA00004818"/>
    </source>
</evidence>
<dbReference type="InterPro" id="IPR050155">
    <property type="entry name" value="HAD-like_hydrolase_sf"/>
</dbReference>
<protein>
    <recommendedName>
        <fullName evidence="4">phosphoglycolate phosphatase</fullName>
        <ecNumber evidence="4">3.1.3.18</ecNumber>
    </recommendedName>
</protein>